<dbReference type="RefSeq" id="WP_342589447.1">
    <property type="nucleotide sequence ID" value="NZ_JAGGLG010000011.1"/>
</dbReference>
<dbReference type="Gene3D" id="3.40.30.10">
    <property type="entry name" value="Glutaredoxin"/>
    <property type="match status" value="1"/>
</dbReference>
<comment type="caution">
    <text evidence="2">The sequence shown here is derived from an EMBL/GenBank/DDBJ whole genome shotgun (WGS) entry which is preliminary data.</text>
</comment>
<gene>
    <name evidence="2" type="ORF">J2Z79_001698</name>
</gene>
<name>A0ABS4JRY2_9FIRM</name>
<organism evidence="2 3">
    <name type="scientific">Symbiobacterium terraclitae</name>
    <dbReference type="NCBI Taxonomy" id="557451"/>
    <lineage>
        <taxon>Bacteria</taxon>
        <taxon>Bacillati</taxon>
        <taxon>Bacillota</taxon>
        <taxon>Clostridia</taxon>
        <taxon>Eubacteriales</taxon>
        <taxon>Symbiobacteriaceae</taxon>
        <taxon>Symbiobacterium</taxon>
    </lineage>
</organism>
<dbReference type="Proteomes" id="UP001519289">
    <property type="component" value="Unassembled WGS sequence"/>
</dbReference>
<evidence type="ECO:0000313" key="3">
    <source>
        <dbReference type="Proteomes" id="UP001519289"/>
    </source>
</evidence>
<comment type="similarity">
    <text evidence="1">Belongs to the bacilliredoxin family.</text>
</comment>
<accession>A0ABS4JRY2</accession>
<dbReference type="PANTHER" id="PTHR40052">
    <property type="entry name" value="UPF0403 PROTEIN YQIW-RELATED"/>
    <property type="match status" value="1"/>
</dbReference>
<evidence type="ECO:0000313" key="2">
    <source>
        <dbReference type="EMBL" id="MBP2018297.1"/>
    </source>
</evidence>
<sequence length="140" mass="14968">MDIHMFMPDFQAMRDDLVRLGFEELRTPDAVNAKLASAKGVTLLAINSVCGCAGGIARPAAALALREVRPDNLMTVFAGQDKEATAAARALFPEYPPSSPSFAVFKDGKVVDMIPRSEIEGSDPHTVARRIVGAVQRAQG</sequence>
<dbReference type="InterPro" id="IPR009474">
    <property type="entry name" value="BrxB/BrxA"/>
</dbReference>
<dbReference type="EMBL" id="JAGGLG010000011">
    <property type="protein sequence ID" value="MBP2018297.1"/>
    <property type="molecule type" value="Genomic_DNA"/>
</dbReference>
<protein>
    <submittedName>
        <fullName evidence="2">YphP/YqiW family bacilliredoxin</fullName>
    </submittedName>
</protein>
<dbReference type="PANTHER" id="PTHR40052:SF2">
    <property type="entry name" value="BACILLIREDOXIN BRXA"/>
    <property type="match status" value="1"/>
</dbReference>
<proteinExistence type="inferred from homology"/>
<dbReference type="NCBIfam" id="TIGR04191">
    <property type="entry name" value="YphP_YqiW"/>
    <property type="match status" value="1"/>
</dbReference>
<reference evidence="2 3" key="1">
    <citation type="submission" date="2021-03" db="EMBL/GenBank/DDBJ databases">
        <title>Genomic Encyclopedia of Type Strains, Phase IV (KMG-IV): sequencing the most valuable type-strain genomes for metagenomic binning, comparative biology and taxonomic classification.</title>
        <authorList>
            <person name="Goeker M."/>
        </authorList>
    </citation>
    <scope>NUCLEOTIDE SEQUENCE [LARGE SCALE GENOMIC DNA]</scope>
    <source>
        <strain evidence="2 3">DSM 27138</strain>
    </source>
</reference>
<keyword evidence="3" id="KW-1185">Reference proteome</keyword>
<evidence type="ECO:0000256" key="1">
    <source>
        <dbReference type="ARBA" id="ARBA00038305"/>
    </source>
</evidence>
<dbReference type="Pfam" id="PF06491">
    <property type="entry name" value="Disulph_isomer"/>
    <property type="match status" value="1"/>
</dbReference>